<name>J9DCA0_EDHAE</name>
<dbReference type="VEuPathDB" id="MicrosporidiaDB:EDEG_00597"/>
<protein>
    <submittedName>
        <fullName evidence="2">Uncharacterized protein</fullName>
    </submittedName>
</protein>
<feature type="compositionally biased region" description="Low complexity" evidence="1">
    <location>
        <begin position="278"/>
        <end position="287"/>
    </location>
</feature>
<reference evidence="2 3" key="1">
    <citation type="submission" date="2011-08" db="EMBL/GenBank/DDBJ databases">
        <authorList>
            <person name="Liu Z.J."/>
            <person name="Shi F.L."/>
            <person name="Lu J.Q."/>
            <person name="Li M."/>
            <person name="Wang Z.L."/>
        </authorList>
    </citation>
    <scope>NUCLEOTIDE SEQUENCE [LARGE SCALE GENOMIC DNA]</scope>
    <source>
        <strain evidence="2 3">USNM 41457</strain>
    </source>
</reference>
<keyword evidence="3" id="KW-1185">Reference proteome</keyword>
<organism evidence="2 3">
    <name type="scientific">Edhazardia aedis (strain USNM 41457)</name>
    <name type="common">Microsporidian parasite</name>
    <dbReference type="NCBI Taxonomy" id="1003232"/>
    <lineage>
        <taxon>Eukaryota</taxon>
        <taxon>Fungi</taxon>
        <taxon>Fungi incertae sedis</taxon>
        <taxon>Microsporidia</taxon>
        <taxon>Edhazardia</taxon>
    </lineage>
</organism>
<gene>
    <name evidence="2" type="ORF">EDEG_00597</name>
</gene>
<dbReference type="InParanoid" id="J9DCA0"/>
<accession>J9DCA0</accession>
<proteinExistence type="predicted"/>
<comment type="caution">
    <text evidence="2">The sequence shown here is derived from an EMBL/GenBank/DDBJ whole genome shotgun (WGS) entry which is preliminary data.</text>
</comment>
<evidence type="ECO:0000256" key="1">
    <source>
        <dbReference type="SAM" id="MobiDB-lite"/>
    </source>
</evidence>
<evidence type="ECO:0000313" key="3">
    <source>
        <dbReference type="Proteomes" id="UP000003163"/>
    </source>
</evidence>
<evidence type="ECO:0000313" key="2">
    <source>
        <dbReference type="EMBL" id="EJW05371.1"/>
    </source>
</evidence>
<feature type="compositionally biased region" description="Basic and acidic residues" evidence="1">
    <location>
        <begin position="193"/>
        <end position="202"/>
    </location>
</feature>
<sequence>MNIFYTPLHHKLINECFGRPEINVEKLSKLIHHIYLKPERLKKIVKYLAKRVLKDYKDADITHQILQILVALYAVFNDCTISIEKHYFQIIFNVIRAVEKEKAGKNPQEEEAESFKSENESILHSDGKDEDAYIADNFLLKKYELFFPIFCNFFFLEGLKTFKSDKYVLKLLKKLYYLLSNTFEFHATKSGNKKNEGKKTDSGYDESEKENSVNSSSQEDFLSREMKDLNIEVPSSPYENDNFFEFSDETSNLREIKEKPQEKAKNSKLDAEKNYEDSSSSACSSSSNEGKQLSAEKHAFYLLILERMLLLKDIFHRHFEFKFHLILKVLLKNTYNPLKRRALVAVLTRTVNVVNVKSFLRIFLNVNDNNLYFTDLGILISNLNEEFLACLLVEINRVLLKNIDSIAEMSVIEEKKLCTVLKNVFQDNLQKQKISNLPCFQAENSSETQKCTEFKDKYFKNFFSHLHTDFDIFRHEKNFKISQNYENKEYMYFMNDRFIKSQKEINPLLGIELPLQKLQNKSRIIIPRVCSPVIVNRKECELSEVADDFSGGKMESYSPNDEIYIQKNVFHGKLNLSTQNSEKNSFNVYTFDKNIFNDTFLDEFYNNKKYKSGFYFFNGRLACLKTREYYV</sequence>
<feature type="compositionally biased region" description="Basic and acidic residues" evidence="1">
    <location>
        <begin position="255"/>
        <end position="276"/>
    </location>
</feature>
<feature type="region of interest" description="Disordered" evidence="1">
    <location>
        <begin position="190"/>
        <end position="220"/>
    </location>
</feature>
<reference evidence="3" key="2">
    <citation type="submission" date="2015-07" db="EMBL/GenBank/DDBJ databases">
        <title>Contrasting host-pathogen interactions and genome evolution in two generalist and specialist microsporidian pathogens of mosquitoes.</title>
        <authorList>
            <consortium name="The Broad Institute Genomics Platform"/>
            <consortium name="The Broad Institute Genome Sequencing Center for Infectious Disease"/>
            <person name="Cuomo C.A."/>
            <person name="Sanscrainte N.D."/>
            <person name="Goldberg J.M."/>
            <person name="Heiman D."/>
            <person name="Young S."/>
            <person name="Zeng Q."/>
            <person name="Becnel J.J."/>
            <person name="Birren B.W."/>
        </authorList>
    </citation>
    <scope>NUCLEOTIDE SEQUENCE [LARGE SCALE GENOMIC DNA]</scope>
    <source>
        <strain evidence="3">USNM 41457</strain>
    </source>
</reference>
<dbReference type="Proteomes" id="UP000003163">
    <property type="component" value="Unassembled WGS sequence"/>
</dbReference>
<dbReference type="HOGENOM" id="CLU_433464_0_0_1"/>
<dbReference type="AlphaFoldDB" id="J9DCA0"/>
<feature type="region of interest" description="Disordered" evidence="1">
    <location>
        <begin position="255"/>
        <end position="289"/>
    </location>
</feature>
<dbReference type="EMBL" id="AFBI03000007">
    <property type="protein sequence ID" value="EJW05371.1"/>
    <property type="molecule type" value="Genomic_DNA"/>
</dbReference>